<keyword evidence="3" id="KW-1185">Reference proteome</keyword>
<keyword evidence="1" id="KW-0472">Membrane</keyword>
<sequence>MNPLNDVLASLSRLIRGELALARTEAEEAARRAGQGVVHLLVALVAGMVALNVLAGAAVAGVAALGVGPHWAALIVGVVLALIALGYAQYGLSMLKIRSPFRRAGRGLRRDVETLKQAGGDNAHA</sequence>
<organism evidence="2 3">
    <name type="scientific">Neogemmobacter tilapiae</name>
    <dbReference type="NCBI Taxonomy" id="875041"/>
    <lineage>
        <taxon>Bacteria</taxon>
        <taxon>Pseudomonadati</taxon>
        <taxon>Pseudomonadota</taxon>
        <taxon>Alphaproteobacteria</taxon>
        <taxon>Rhodobacterales</taxon>
        <taxon>Paracoccaceae</taxon>
        <taxon>Neogemmobacter</taxon>
    </lineage>
</organism>
<protein>
    <recommendedName>
        <fullName evidence="4">Phage holin family protein</fullName>
    </recommendedName>
</protein>
<evidence type="ECO:0000256" key="1">
    <source>
        <dbReference type="SAM" id="Phobius"/>
    </source>
</evidence>
<feature type="transmembrane region" description="Helical" evidence="1">
    <location>
        <begin position="71"/>
        <end position="92"/>
    </location>
</feature>
<dbReference type="AlphaFoldDB" id="A0A918WLQ4"/>
<name>A0A918WLQ4_9RHOB</name>
<reference evidence="2" key="2">
    <citation type="submission" date="2020-09" db="EMBL/GenBank/DDBJ databases">
        <authorList>
            <person name="Sun Q."/>
            <person name="Kim S."/>
        </authorList>
    </citation>
    <scope>NUCLEOTIDE SEQUENCE</scope>
    <source>
        <strain evidence="2">KCTC 23310</strain>
    </source>
</reference>
<dbReference type="RefSeq" id="WP_189411203.1">
    <property type="nucleotide sequence ID" value="NZ_BMYJ01000004.1"/>
</dbReference>
<comment type="caution">
    <text evidence="2">The sequence shown here is derived from an EMBL/GenBank/DDBJ whole genome shotgun (WGS) entry which is preliminary data.</text>
</comment>
<dbReference type="EMBL" id="BMYJ01000004">
    <property type="protein sequence ID" value="GHC54669.1"/>
    <property type="molecule type" value="Genomic_DNA"/>
</dbReference>
<dbReference type="InterPro" id="IPR009937">
    <property type="entry name" value="Phage_holin_3_6"/>
</dbReference>
<proteinExistence type="predicted"/>
<evidence type="ECO:0008006" key="4">
    <source>
        <dbReference type="Google" id="ProtNLM"/>
    </source>
</evidence>
<feature type="transmembrane region" description="Helical" evidence="1">
    <location>
        <begin position="40"/>
        <end position="65"/>
    </location>
</feature>
<dbReference type="Proteomes" id="UP000638981">
    <property type="component" value="Unassembled WGS sequence"/>
</dbReference>
<accession>A0A918WLQ4</accession>
<keyword evidence="1" id="KW-0812">Transmembrane</keyword>
<evidence type="ECO:0000313" key="3">
    <source>
        <dbReference type="Proteomes" id="UP000638981"/>
    </source>
</evidence>
<evidence type="ECO:0000313" key="2">
    <source>
        <dbReference type="EMBL" id="GHC54669.1"/>
    </source>
</evidence>
<reference evidence="2" key="1">
    <citation type="journal article" date="2014" name="Int. J. Syst. Evol. Microbiol.">
        <title>Complete genome sequence of Corynebacterium casei LMG S-19264T (=DSM 44701T), isolated from a smear-ripened cheese.</title>
        <authorList>
            <consortium name="US DOE Joint Genome Institute (JGI-PGF)"/>
            <person name="Walter F."/>
            <person name="Albersmeier A."/>
            <person name="Kalinowski J."/>
            <person name="Ruckert C."/>
        </authorList>
    </citation>
    <scope>NUCLEOTIDE SEQUENCE</scope>
    <source>
        <strain evidence="2">KCTC 23310</strain>
    </source>
</reference>
<dbReference type="Pfam" id="PF07332">
    <property type="entry name" value="Phage_holin_3_6"/>
    <property type="match status" value="1"/>
</dbReference>
<gene>
    <name evidence="2" type="ORF">GCM10007315_17040</name>
</gene>
<keyword evidence="1" id="KW-1133">Transmembrane helix</keyword>